<evidence type="ECO:0008006" key="4">
    <source>
        <dbReference type="Google" id="ProtNLM"/>
    </source>
</evidence>
<reference evidence="2 3" key="1">
    <citation type="submission" date="2015-09" db="EMBL/GenBank/DDBJ databases">
        <authorList>
            <consortium name="Pathogen Informatics"/>
        </authorList>
    </citation>
    <scope>NUCLEOTIDE SEQUENCE [LARGE SCALE GENOMIC DNA]</scope>
    <source>
        <strain evidence="2 3">2789STDY5834876</strain>
    </source>
</reference>
<sequence>MKKWQLSKKKMLGFLTAGAIVVTMAGSYAAWDQLSDTASGTVTLRNKIEVAAPADPIQYTETDTAWGTAPVYKSAPIKIQATGVPVGTKTILALTATVYPGTDTTGTPVDNVQAVIKDGNTTVTQTPFADETAAATGKEYTVEITPEDGATPGQYTVVLSGALSKDTTP</sequence>
<name>A0A174CBJ2_9FIRM</name>
<accession>A0A174CBJ2</accession>
<evidence type="ECO:0000256" key="1">
    <source>
        <dbReference type="SAM" id="SignalP"/>
    </source>
</evidence>
<feature type="signal peptide" evidence="1">
    <location>
        <begin position="1"/>
        <end position="29"/>
    </location>
</feature>
<dbReference type="OrthoDB" id="2088418at2"/>
<dbReference type="AlphaFoldDB" id="A0A174CBJ2"/>
<feature type="chain" id="PRO_5008019067" description="Alternate signal-mediated exported protein, CPF_0494 family" evidence="1">
    <location>
        <begin position="30"/>
        <end position="169"/>
    </location>
</feature>
<dbReference type="STRING" id="39482.ERS852491_01284"/>
<dbReference type="Proteomes" id="UP000095544">
    <property type="component" value="Unassembled WGS sequence"/>
</dbReference>
<evidence type="ECO:0000313" key="2">
    <source>
        <dbReference type="EMBL" id="CUO10373.1"/>
    </source>
</evidence>
<dbReference type="EMBL" id="CYZU01000009">
    <property type="protein sequence ID" value="CUO10373.1"/>
    <property type="molecule type" value="Genomic_DNA"/>
</dbReference>
<protein>
    <recommendedName>
        <fullName evidence="4">Alternate signal-mediated exported protein, CPF_0494 family</fullName>
    </recommendedName>
</protein>
<keyword evidence="1" id="KW-0732">Signal</keyword>
<dbReference type="RefSeq" id="WP_055152031.1">
    <property type="nucleotide sequence ID" value="NZ_CYZU01000009.1"/>
</dbReference>
<proteinExistence type="predicted"/>
<gene>
    <name evidence="2" type="ORF">ERS852491_01284</name>
</gene>
<evidence type="ECO:0000313" key="3">
    <source>
        <dbReference type="Proteomes" id="UP000095544"/>
    </source>
</evidence>
<organism evidence="2 3">
    <name type="scientific">Faecalicatena contorta</name>
    <dbReference type="NCBI Taxonomy" id="39482"/>
    <lineage>
        <taxon>Bacteria</taxon>
        <taxon>Bacillati</taxon>
        <taxon>Bacillota</taxon>
        <taxon>Clostridia</taxon>
        <taxon>Lachnospirales</taxon>
        <taxon>Lachnospiraceae</taxon>
        <taxon>Faecalicatena</taxon>
    </lineage>
</organism>